<dbReference type="EMBL" id="BAAAGS010000034">
    <property type="protein sequence ID" value="GAA0542412.1"/>
    <property type="molecule type" value="Genomic_DNA"/>
</dbReference>
<protein>
    <submittedName>
        <fullName evidence="2">Uncharacterized protein</fullName>
    </submittedName>
</protein>
<evidence type="ECO:0000313" key="3">
    <source>
        <dbReference type="Proteomes" id="UP001500729"/>
    </source>
</evidence>
<keyword evidence="1" id="KW-0812">Transmembrane</keyword>
<keyword evidence="1" id="KW-0472">Membrane</keyword>
<comment type="caution">
    <text evidence="2">The sequence shown here is derived from an EMBL/GenBank/DDBJ whole genome shotgun (WGS) entry which is preliminary data.</text>
</comment>
<keyword evidence="1" id="KW-1133">Transmembrane helix</keyword>
<evidence type="ECO:0000313" key="2">
    <source>
        <dbReference type="EMBL" id="GAA0542412.1"/>
    </source>
</evidence>
<sequence>MPDATPHRGLAVVILLHVDLIDFLHYSLVGMLGLATVAVLWFAFYVVYRLYND</sequence>
<reference evidence="2 3" key="1">
    <citation type="journal article" date="2019" name="Int. J. Syst. Evol. Microbiol.">
        <title>The Global Catalogue of Microorganisms (GCM) 10K type strain sequencing project: providing services to taxonomists for standard genome sequencing and annotation.</title>
        <authorList>
            <consortium name="The Broad Institute Genomics Platform"/>
            <consortium name="The Broad Institute Genome Sequencing Center for Infectious Disease"/>
            <person name="Wu L."/>
            <person name="Ma J."/>
        </authorList>
    </citation>
    <scope>NUCLEOTIDE SEQUENCE [LARGE SCALE GENOMIC DNA]</scope>
    <source>
        <strain evidence="2 3">JCM 10303</strain>
    </source>
</reference>
<evidence type="ECO:0000256" key="1">
    <source>
        <dbReference type="SAM" id="Phobius"/>
    </source>
</evidence>
<feature type="transmembrane region" description="Helical" evidence="1">
    <location>
        <begin position="23"/>
        <end position="48"/>
    </location>
</feature>
<accession>A0ABN1DGB7</accession>
<keyword evidence="3" id="KW-1185">Reference proteome</keyword>
<name>A0ABN1DGB7_SACER</name>
<proteinExistence type="predicted"/>
<organism evidence="2 3">
    <name type="scientific">Saccharopolyspora erythraea</name>
    <name type="common">Streptomyces erythraeus</name>
    <dbReference type="NCBI Taxonomy" id="1836"/>
    <lineage>
        <taxon>Bacteria</taxon>
        <taxon>Bacillati</taxon>
        <taxon>Actinomycetota</taxon>
        <taxon>Actinomycetes</taxon>
        <taxon>Pseudonocardiales</taxon>
        <taxon>Pseudonocardiaceae</taxon>
        <taxon>Saccharopolyspora</taxon>
    </lineage>
</organism>
<gene>
    <name evidence="2" type="ORF">GCM10009533_46810</name>
</gene>
<dbReference type="Proteomes" id="UP001500729">
    <property type="component" value="Unassembled WGS sequence"/>
</dbReference>